<evidence type="ECO:0008006" key="4">
    <source>
        <dbReference type="Google" id="ProtNLM"/>
    </source>
</evidence>
<proteinExistence type="predicted"/>
<evidence type="ECO:0000256" key="1">
    <source>
        <dbReference type="SAM" id="SignalP"/>
    </source>
</evidence>
<reference evidence="2 3" key="1">
    <citation type="submission" date="2020-01" db="EMBL/GenBank/DDBJ databases">
        <title>Microvirga sp. nov., an arsenate reduction bacterium isolated from Tibet hotspring sediments.</title>
        <authorList>
            <person name="Yuan C.-G."/>
        </authorList>
    </citation>
    <scope>NUCLEOTIDE SEQUENCE [LARGE SCALE GENOMIC DNA]</scope>
    <source>
        <strain evidence="2 3">SYSU G3D203</strain>
    </source>
</reference>
<name>A0ABW9YT97_9HYPH</name>
<evidence type="ECO:0000313" key="2">
    <source>
        <dbReference type="EMBL" id="NBJ23012.1"/>
    </source>
</evidence>
<organism evidence="2 3">
    <name type="scientific">Microvirga arsenatis</name>
    <dbReference type="NCBI Taxonomy" id="2692265"/>
    <lineage>
        <taxon>Bacteria</taxon>
        <taxon>Pseudomonadati</taxon>
        <taxon>Pseudomonadota</taxon>
        <taxon>Alphaproteobacteria</taxon>
        <taxon>Hyphomicrobiales</taxon>
        <taxon>Methylobacteriaceae</taxon>
        <taxon>Microvirga</taxon>
    </lineage>
</organism>
<keyword evidence="3" id="KW-1185">Reference proteome</keyword>
<keyword evidence="1" id="KW-0732">Signal</keyword>
<protein>
    <recommendedName>
        <fullName evidence="4">DUF945 domain-containing protein</fullName>
    </recommendedName>
</protein>
<sequence>MTFRYRAGVCAFALLAGSAALSVEPAILRDLAVGQDSQRIAVGAVRVPLWSAAFAQSADSFSLENVRLTFGRTAFEAKRIEFSGVTSSRAEIEALFSSTSTEPMENRLRRVGAKQVTIPEAQVKQTLGKEVQTTTYRNTVLTDVSQGRIASTLIEGMAMESSGTKDKVVITGGRTTLSETDLAAMARLYEAKAEGPSAPLAKIYGAFSLENVQMEDSREGITFKIARLGGRDFLARPTKDSWSGTMALLTEMGERQDLSQEDQARLLPAMADFLDAFQIGFMEAAGITTESKAKDSQGQARIARIAYTGGTETRPADMRFEGLEFSDKENRMKLGSFSVTGFSFRQTIDGLKNLQGKSFDDLDHATMRSLIPTLGTLRVSDLDVDVLKKESKTSERVKLTVKDVEVTADRPVNGIPTKVRLAMRNGVIPVVSGSNDDALRELAALGYRSIDTSYAVSATWNEASSEIALEEVSLEVLDMGSLSLTGTIGQVSKDLFSADQATAAAALIGAKAKAAQVTLEDRGLLMRYLAKAAKEQKTKPEALQQVYAAAAPAVLSSLLGGSEQARTLGAAVARFIANPGKLTVDAQPKNPSGFGVMDAMLAPDPKAMLDKLNITAKAE</sequence>
<feature type="chain" id="PRO_5046521241" description="DUF945 domain-containing protein" evidence="1">
    <location>
        <begin position="23"/>
        <end position="619"/>
    </location>
</feature>
<dbReference type="RefSeq" id="WP_161721612.1">
    <property type="nucleotide sequence ID" value="NZ_JAAAXI010000002.1"/>
</dbReference>
<dbReference type="EMBL" id="JAAAXJ010000001">
    <property type="protein sequence ID" value="NBJ23012.1"/>
    <property type="molecule type" value="Genomic_DNA"/>
</dbReference>
<dbReference type="Proteomes" id="UP000818323">
    <property type="component" value="Unassembled WGS sequence"/>
</dbReference>
<evidence type="ECO:0000313" key="3">
    <source>
        <dbReference type="Proteomes" id="UP000818323"/>
    </source>
</evidence>
<comment type="caution">
    <text evidence="2">The sequence shown here is derived from an EMBL/GenBank/DDBJ whole genome shotgun (WGS) entry which is preliminary data.</text>
</comment>
<feature type="signal peptide" evidence="1">
    <location>
        <begin position="1"/>
        <end position="22"/>
    </location>
</feature>
<gene>
    <name evidence="2" type="ORF">GR303_01390</name>
</gene>
<accession>A0ABW9YT97</accession>